<evidence type="ECO:0000256" key="4">
    <source>
        <dbReference type="ARBA" id="ARBA00023136"/>
    </source>
</evidence>
<dbReference type="Pfam" id="PF14322">
    <property type="entry name" value="SusD-like_3"/>
    <property type="match status" value="1"/>
</dbReference>
<dbReference type="Gene3D" id="1.25.40.390">
    <property type="match status" value="1"/>
</dbReference>
<proteinExistence type="inferred from homology"/>
<dbReference type="InterPro" id="IPR012944">
    <property type="entry name" value="SusD_RagB_dom"/>
</dbReference>
<dbReference type="InterPro" id="IPR011990">
    <property type="entry name" value="TPR-like_helical_dom_sf"/>
</dbReference>
<evidence type="ECO:0000256" key="2">
    <source>
        <dbReference type="ARBA" id="ARBA00006275"/>
    </source>
</evidence>
<keyword evidence="9" id="KW-1185">Reference proteome</keyword>
<comment type="similarity">
    <text evidence="2">Belongs to the SusD family.</text>
</comment>
<sequence length="551" mass="63092">MKKPATIIIASVLSCLAISCEKSVLDKNPQNEFSEKDVWGDINLAKTYLNTVYDGIGQWGMHHYRNPQVMANSATDEAMQRGDHGVWVLNKGNITSSNYGDFNMWTPDYKAIRRCNIFLQHIGDVPGISEEDLKLMKAQARFIRAINYADLLNWYCWWEGDHNGVPLITEPFELNDDFKVERADYSAVVDFVIKELDEILDDLPAGWDDQNWGRVTKGADLALKSEILLYAASKTHNPAMDPSKWKQAADAARAVIDLDQYSLKSVNSYEDYAKIFISSANNPEIILARPYDPVVLESNWVDLYNLPNGYGGWGGNCPTQQFVDQFQMDNGRDISDPSSGYDDQRPYTGRELRFYADIVYNGRKYRGREVEFWTPGGLDSKDGPTGWNVTPTGYTLYKFMNESIDFQVSPAPTPYVIFRLAEIYLNYAEAEYHLGNEEVAREFVNKIRTRVKLPGIRSSGNRLLQDIRHERTIELAFEKDSRWNDLRRWGILEQTASQDYIAMQISKDHEGNLSYQKVVAMKRGYNERLYSLPIPLEELQKASELNQNPGY</sequence>
<evidence type="ECO:0000259" key="7">
    <source>
        <dbReference type="Pfam" id="PF14322"/>
    </source>
</evidence>
<evidence type="ECO:0000256" key="5">
    <source>
        <dbReference type="ARBA" id="ARBA00023237"/>
    </source>
</evidence>
<name>A0ABP8FWD7_9BACT</name>
<evidence type="ECO:0000313" key="9">
    <source>
        <dbReference type="Proteomes" id="UP001501207"/>
    </source>
</evidence>
<reference evidence="9" key="1">
    <citation type="journal article" date="2019" name="Int. J. Syst. Evol. Microbiol.">
        <title>The Global Catalogue of Microorganisms (GCM) 10K type strain sequencing project: providing services to taxonomists for standard genome sequencing and annotation.</title>
        <authorList>
            <consortium name="The Broad Institute Genomics Platform"/>
            <consortium name="The Broad Institute Genome Sequencing Center for Infectious Disease"/>
            <person name="Wu L."/>
            <person name="Ma J."/>
        </authorList>
    </citation>
    <scope>NUCLEOTIDE SEQUENCE [LARGE SCALE GENOMIC DNA]</scope>
    <source>
        <strain evidence="9">JCM 17664</strain>
    </source>
</reference>
<feature type="domain" description="SusD-like N-terminal" evidence="7">
    <location>
        <begin position="25"/>
        <end position="229"/>
    </location>
</feature>
<dbReference type="Proteomes" id="UP001501207">
    <property type="component" value="Unassembled WGS sequence"/>
</dbReference>
<dbReference type="PROSITE" id="PS51257">
    <property type="entry name" value="PROKAR_LIPOPROTEIN"/>
    <property type="match status" value="1"/>
</dbReference>
<keyword evidence="4" id="KW-0472">Membrane</keyword>
<dbReference type="InterPro" id="IPR033985">
    <property type="entry name" value="SusD-like_N"/>
</dbReference>
<dbReference type="RefSeq" id="WP_344979209.1">
    <property type="nucleotide sequence ID" value="NZ_BAABFN010000005.1"/>
</dbReference>
<evidence type="ECO:0000256" key="1">
    <source>
        <dbReference type="ARBA" id="ARBA00004442"/>
    </source>
</evidence>
<protein>
    <submittedName>
        <fullName evidence="8">RagB/SusD family nutrient uptake outer membrane protein</fullName>
    </submittedName>
</protein>
<dbReference type="CDD" id="cd08977">
    <property type="entry name" value="SusD"/>
    <property type="match status" value="1"/>
</dbReference>
<keyword evidence="3" id="KW-0732">Signal</keyword>
<keyword evidence="5" id="KW-0998">Cell outer membrane</keyword>
<dbReference type="SUPFAM" id="SSF48452">
    <property type="entry name" value="TPR-like"/>
    <property type="match status" value="1"/>
</dbReference>
<feature type="domain" description="RagB/SusD" evidence="6">
    <location>
        <begin position="306"/>
        <end position="551"/>
    </location>
</feature>
<comment type="caution">
    <text evidence="8">The sequence shown here is derived from an EMBL/GenBank/DDBJ whole genome shotgun (WGS) entry which is preliminary data.</text>
</comment>
<dbReference type="EMBL" id="BAABFN010000005">
    <property type="protein sequence ID" value="GAA4312390.1"/>
    <property type="molecule type" value="Genomic_DNA"/>
</dbReference>
<organism evidence="8 9">
    <name type="scientific">Compostibacter hankyongensis</name>
    <dbReference type="NCBI Taxonomy" id="1007089"/>
    <lineage>
        <taxon>Bacteria</taxon>
        <taxon>Pseudomonadati</taxon>
        <taxon>Bacteroidota</taxon>
        <taxon>Chitinophagia</taxon>
        <taxon>Chitinophagales</taxon>
        <taxon>Chitinophagaceae</taxon>
        <taxon>Compostibacter</taxon>
    </lineage>
</organism>
<comment type="subcellular location">
    <subcellularLocation>
        <location evidence="1">Cell outer membrane</location>
    </subcellularLocation>
</comment>
<accession>A0ABP8FWD7</accession>
<evidence type="ECO:0000259" key="6">
    <source>
        <dbReference type="Pfam" id="PF07980"/>
    </source>
</evidence>
<dbReference type="Pfam" id="PF07980">
    <property type="entry name" value="SusD_RagB"/>
    <property type="match status" value="1"/>
</dbReference>
<gene>
    <name evidence="8" type="ORF">GCM10023143_22040</name>
</gene>
<evidence type="ECO:0000313" key="8">
    <source>
        <dbReference type="EMBL" id="GAA4312390.1"/>
    </source>
</evidence>
<evidence type="ECO:0000256" key="3">
    <source>
        <dbReference type="ARBA" id="ARBA00022729"/>
    </source>
</evidence>